<proteinExistence type="predicted"/>
<protein>
    <submittedName>
        <fullName evidence="1">Uncharacterized protein</fullName>
    </submittedName>
</protein>
<accession>A0ABQ9JWY0</accession>
<evidence type="ECO:0000313" key="2">
    <source>
        <dbReference type="Proteomes" id="UP001162164"/>
    </source>
</evidence>
<dbReference type="EMBL" id="JAPWTJ010000162">
    <property type="protein sequence ID" value="KAJ8981800.1"/>
    <property type="molecule type" value="Genomic_DNA"/>
</dbReference>
<evidence type="ECO:0000313" key="1">
    <source>
        <dbReference type="EMBL" id="KAJ8981800.1"/>
    </source>
</evidence>
<organism evidence="1 2">
    <name type="scientific">Molorchus minor</name>
    <dbReference type="NCBI Taxonomy" id="1323400"/>
    <lineage>
        <taxon>Eukaryota</taxon>
        <taxon>Metazoa</taxon>
        <taxon>Ecdysozoa</taxon>
        <taxon>Arthropoda</taxon>
        <taxon>Hexapoda</taxon>
        <taxon>Insecta</taxon>
        <taxon>Pterygota</taxon>
        <taxon>Neoptera</taxon>
        <taxon>Endopterygota</taxon>
        <taxon>Coleoptera</taxon>
        <taxon>Polyphaga</taxon>
        <taxon>Cucujiformia</taxon>
        <taxon>Chrysomeloidea</taxon>
        <taxon>Cerambycidae</taxon>
        <taxon>Lamiinae</taxon>
        <taxon>Monochamini</taxon>
        <taxon>Molorchus</taxon>
    </lineage>
</organism>
<gene>
    <name evidence="1" type="ORF">NQ317_007386</name>
</gene>
<comment type="caution">
    <text evidence="1">The sequence shown here is derived from an EMBL/GenBank/DDBJ whole genome shotgun (WGS) entry which is preliminary data.</text>
</comment>
<keyword evidence="2" id="KW-1185">Reference proteome</keyword>
<sequence>MRCLCLVSVRRIPSDRYVHGLQFLELMHWCLQVQLHTQVPLKSDGTESPILEEQESANSEKPKQLIKYGELVILGKSDEPLSVIFRSVAFCIF</sequence>
<name>A0ABQ9JWY0_9CUCU</name>
<dbReference type="Proteomes" id="UP001162164">
    <property type="component" value="Unassembled WGS sequence"/>
</dbReference>
<reference evidence="1" key="1">
    <citation type="journal article" date="2023" name="Insect Mol. Biol.">
        <title>Genome sequencing provides insights into the evolution of gene families encoding plant cell wall-degrading enzymes in longhorned beetles.</title>
        <authorList>
            <person name="Shin N.R."/>
            <person name="Okamura Y."/>
            <person name="Kirsch R."/>
            <person name="Pauchet Y."/>
        </authorList>
    </citation>
    <scope>NUCLEOTIDE SEQUENCE</scope>
    <source>
        <strain evidence="1">MMC_N1</strain>
    </source>
</reference>